<keyword evidence="1" id="KW-0813">Transport</keyword>
<keyword evidence="7 9" id="KW-1133">Transmembrane helix</keyword>
<dbReference type="InterPro" id="IPR004338">
    <property type="entry name" value="NqrB/RnfD"/>
</dbReference>
<dbReference type="PANTHER" id="PTHR30578">
    <property type="entry name" value="ELECTRON TRANSPORT COMPLEX PROTEIN RNFD"/>
    <property type="match status" value="1"/>
</dbReference>
<name>X0RK52_9ZZZZ</name>
<reference evidence="10" key="1">
    <citation type="journal article" date="2014" name="Front. Microbiol.">
        <title>High frequency of phylogenetically diverse reductive dehalogenase-homologous genes in deep subseafloor sedimentary metagenomes.</title>
        <authorList>
            <person name="Kawai M."/>
            <person name="Futagami T."/>
            <person name="Toyoda A."/>
            <person name="Takaki Y."/>
            <person name="Nishi S."/>
            <person name="Hori S."/>
            <person name="Arai W."/>
            <person name="Tsubouchi T."/>
            <person name="Morono Y."/>
            <person name="Uchiyama I."/>
            <person name="Ito T."/>
            <person name="Fujiyama A."/>
            <person name="Inagaki F."/>
            <person name="Takami H."/>
        </authorList>
    </citation>
    <scope>NUCLEOTIDE SEQUENCE</scope>
    <source>
        <strain evidence="10">Expedition CK06-06</strain>
    </source>
</reference>
<feature type="transmembrane region" description="Helical" evidence="9">
    <location>
        <begin position="21"/>
        <end position="39"/>
    </location>
</feature>
<evidence type="ECO:0000256" key="2">
    <source>
        <dbReference type="ARBA" id="ARBA00022553"/>
    </source>
</evidence>
<dbReference type="EMBL" id="BARS01002551">
    <property type="protein sequence ID" value="GAF69214.1"/>
    <property type="molecule type" value="Genomic_DNA"/>
</dbReference>
<dbReference type="GO" id="GO:0055085">
    <property type="term" value="P:transmembrane transport"/>
    <property type="evidence" value="ECO:0007669"/>
    <property type="project" value="InterPro"/>
</dbReference>
<evidence type="ECO:0000256" key="5">
    <source>
        <dbReference type="ARBA" id="ARBA00022692"/>
    </source>
</evidence>
<feature type="transmembrane region" description="Helical" evidence="9">
    <location>
        <begin position="95"/>
        <end position="113"/>
    </location>
</feature>
<evidence type="ECO:0000256" key="8">
    <source>
        <dbReference type="ARBA" id="ARBA00023136"/>
    </source>
</evidence>
<proteinExistence type="predicted"/>
<evidence type="ECO:0000313" key="10">
    <source>
        <dbReference type="EMBL" id="GAF69214.1"/>
    </source>
</evidence>
<keyword evidence="6" id="KW-1278">Translocase</keyword>
<dbReference type="PANTHER" id="PTHR30578:SF0">
    <property type="entry name" value="ION-TRANSLOCATING OXIDOREDUCTASE COMPLEX SUBUNIT D"/>
    <property type="match status" value="1"/>
</dbReference>
<accession>X0RK52</accession>
<keyword evidence="5 9" id="KW-0812">Transmembrane</keyword>
<dbReference type="GO" id="GO:0005886">
    <property type="term" value="C:plasma membrane"/>
    <property type="evidence" value="ECO:0007669"/>
    <property type="project" value="TreeGrafter"/>
</dbReference>
<evidence type="ECO:0000256" key="3">
    <source>
        <dbReference type="ARBA" id="ARBA00022630"/>
    </source>
</evidence>
<feature type="transmembrane region" description="Helical" evidence="9">
    <location>
        <begin position="125"/>
        <end position="145"/>
    </location>
</feature>
<dbReference type="AlphaFoldDB" id="X0RK52"/>
<feature type="non-terminal residue" evidence="10">
    <location>
        <position position="154"/>
    </location>
</feature>
<evidence type="ECO:0000256" key="9">
    <source>
        <dbReference type="SAM" id="Phobius"/>
    </source>
</evidence>
<keyword evidence="8 9" id="KW-0472">Membrane</keyword>
<evidence type="ECO:0000256" key="6">
    <source>
        <dbReference type="ARBA" id="ARBA00022967"/>
    </source>
</evidence>
<organism evidence="10">
    <name type="scientific">marine sediment metagenome</name>
    <dbReference type="NCBI Taxonomy" id="412755"/>
    <lineage>
        <taxon>unclassified sequences</taxon>
        <taxon>metagenomes</taxon>
        <taxon>ecological metagenomes</taxon>
    </lineage>
</organism>
<dbReference type="Pfam" id="PF03116">
    <property type="entry name" value="NQR2_RnfD_RnfE"/>
    <property type="match status" value="1"/>
</dbReference>
<gene>
    <name evidence="10" type="ORF">S01H1_04871</name>
</gene>
<evidence type="ECO:0000256" key="4">
    <source>
        <dbReference type="ARBA" id="ARBA00022643"/>
    </source>
</evidence>
<sequence length="154" mass="16402">MEKSLFISPSPHIKDKDSIPKIMFFVILSLIPAGLGAVYFFGTRVIVVTAVAVVAAVLTELLGQRILKRPSTITDGSAILTGLLLAYNLPAEVPLWIPALGAFFGITVGKTVFGGLGYNPMNPALLGRAFLMASWPVQMTVFQTIPRNGSLSGI</sequence>
<protein>
    <recommendedName>
        <fullName evidence="11">Electron transport complex protein RnfD</fullName>
    </recommendedName>
</protein>
<evidence type="ECO:0008006" key="11">
    <source>
        <dbReference type="Google" id="ProtNLM"/>
    </source>
</evidence>
<evidence type="ECO:0000256" key="1">
    <source>
        <dbReference type="ARBA" id="ARBA00022448"/>
    </source>
</evidence>
<comment type="caution">
    <text evidence="10">The sequence shown here is derived from an EMBL/GenBank/DDBJ whole genome shotgun (WGS) entry which is preliminary data.</text>
</comment>
<evidence type="ECO:0000256" key="7">
    <source>
        <dbReference type="ARBA" id="ARBA00022989"/>
    </source>
</evidence>
<keyword evidence="2" id="KW-0597">Phosphoprotein</keyword>
<feature type="transmembrane region" description="Helical" evidence="9">
    <location>
        <begin position="45"/>
        <end position="63"/>
    </location>
</feature>
<keyword evidence="4" id="KW-0288">FMN</keyword>
<keyword evidence="3" id="KW-0285">Flavoprotein</keyword>